<feature type="transmembrane region" description="Helical" evidence="1">
    <location>
        <begin position="424"/>
        <end position="445"/>
    </location>
</feature>
<feature type="transmembrane region" description="Helical" evidence="1">
    <location>
        <begin position="251"/>
        <end position="272"/>
    </location>
</feature>
<evidence type="ECO:0000313" key="5">
    <source>
        <dbReference type="RefSeq" id="XP_011494351.1"/>
    </source>
</evidence>
<feature type="transmembrane region" description="Helical" evidence="1">
    <location>
        <begin position="292"/>
        <end position="309"/>
    </location>
</feature>
<evidence type="ECO:0000313" key="4">
    <source>
        <dbReference type="Proteomes" id="UP000695007"/>
    </source>
</evidence>
<feature type="transmembrane region" description="Helical" evidence="1">
    <location>
        <begin position="222"/>
        <end position="239"/>
    </location>
</feature>
<keyword evidence="1" id="KW-1133">Transmembrane helix</keyword>
<accession>A0AAJ6YBW9</accession>
<dbReference type="PANTHER" id="PTHR23252">
    <property type="entry name" value="INTIMAL THICKNESS RECEPTOR-RELATED"/>
    <property type="match status" value="1"/>
</dbReference>
<keyword evidence="2" id="KW-0732">Signal</keyword>
<feature type="transmembrane region" description="Helical" evidence="1">
    <location>
        <begin position="321"/>
        <end position="339"/>
    </location>
</feature>
<dbReference type="GO" id="GO:0019236">
    <property type="term" value="P:response to pheromone"/>
    <property type="evidence" value="ECO:0007669"/>
    <property type="project" value="InterPro"/>
</dbReference>
<feature type="transmembrane region" description="Helical" evidence="1">
    <location>
        <begin position="389"/>
        <end position="418"/>
    </location>
</feature>
<feature type="transmembrane region" description="Helical" evidence="1">
    <location>
        <begin position="359"/>
        <end position="377"/>
    </location>
</feature>
<dbReference type="RefSeq" id="XP_011494351.1">
    <property type="nucleotide sequence ID" value="XM_011496049.1"/>
</dbReference>
<dbReference type="GO" id="GO:0007186">
    <property type="term" value="P:G protein-coupled receptor signaling pathway"/>
    <property type="evidence" value="ECO:0007669"/>
    <property type="project" value="InterPro"/>
</dbReference>
<dbReference type="AlphaFoldDB" id="A0AAJ6YBW9"/>
<dbReference type="Proteomes" id="UP000695007">
    <property type="component" value="Unplaced"/>
</dbReference>
<dbReference type="PANTHER" id="PTHR23252:SF43">
    <property type="entry name" value="INTIMAL THICKNESS RELATED RECEPTOR IRP DOMAIN-CONTAINING PROTEIN"/>
    <property type="match status" value="1"/>
</dbReference>
<keyword evidence="1" id="KW-0472">Membrane</keyword>
<feature type="signal peptide" evidence="2">
    <location>
        <begin position="1"/>
        <end position="25"/>
    </location>
</feature>
<evidence type="ECO:0000259" key="3">
    <source>
        <dbReference type="Pfam" id="PF10192"/>
    </source>
</evidence>
<dbReference type="Pfam" id="PF10192">
    <property type="entry name" value="GPR180-TMEM145_TM"/>
    <property type="match status" value="1"/>
</dbReference>
<feature type="chain" id="PRO_5042612964" evidence="2">
    <location>
        <begin position="26"/>
        <end position="489"/>
    </location>
</feature>
<feature type="domain" description="GPR180/TMEM145 transmembrane" evidence="3">
    <location>
        <begin position="223"/>
        <end position="440"/>
    </location>
</feature>
<sequence length="489" mass="57548">MIGSTIMKLICLMLLILLIFDISSSTHISGTFNTNDFFKFLIKFGFQKTDQHKQKDSYGYIFGNITSKTNFSQSITLAVLDRGHFLEYYGNRVIRNKKVACAMMFKTLNQTSYDIKCNDNGQDYLRRIPCPKGKLCVDENLPWNVISGNQFTYIIKDIWQPRFWYISLIACYRNNETCQWEYYDKYNELDYDIWLVNGNPNNSGLNSLTYQFSYDRQNTIEFYLLFFVCYIILVPLQLYAVRLQRHPVTRLFTASLLLEFMAICLILIHVLKFAFDGIGYEQLEIAGDILDILSRTSFMLLLLLLAKGWAVTRQELTWKPLVFAIWLCYGIVHIMLYIWNMTEVDIIEDIDEYQTWPGWFILFFRSIIMVWFLYELRNTMTYEHNTQKLNFLLHFGASSLVWFIYLPIIALIALQISALWRFKLLLGITYSVDCFAYCVMAHLLWPTRSEQYFLLAQGTDNGDELDEFNEAPHVLNNYVEPPELSKVIT</sequence>
<protein>
    <submittedName>
        <fullName evidence="5">Transmembrane protein 145</fullName>
    </submittedName>
</protein>
<evidence type="ECO:0000256" key="1">
    <source>
        <dbReference type="SAM" id="Phobius"/>
    </source>
</evidence>
<dbReference type="GeneID" id="105359437"/>
<proteinExistence type="predicted"/>
<name>A0AAJ6YBW9_9HYME</name>
<organism evidence="4 5">
    <name type="scientific">Ceratosolen solmsi marchali</name>
    <dbReference type="NCBI Taxonomy" id="326594"/>
    <lineage>
        <taxon>Eukaryota</taxon>
        <taxon>Metazoa</taxon>
        <taxon>Ecdysozoa</taxon>
        <taxon>Arthropoda</taxon>
        <taxon>Hexapoda</taxon>
        <taxon>Insecta</taxon>
        <taxon>Pterygota</taxon>
        <taxon>Neoptera</taxon>
        <taxon>Endopterygota</taxon>
        <taxon>Hymenoptera</taxon>
        <taxon>Apocrita</taxon>
        <taxon>Proctotrupomorpha</taxon>
        <taxon>Chalcidoidea</taxon>
        <taxon>Agaonidae</taxon>
        <taxon>Agaoninae</taxon>
        <taxon>Ceratosolen</taxon>
    </lineage>
</organism>
<dbReference type="KEGG" id="csol:105359437"/>
<keyword evidence="1 5" id="KW-0812">Transmembrane</keyword>
<dbReference type="InterPro" id="IPR047831">
    <property type="entry name" value="GPR180/TMEM145"/>
</dbReference>
<gene>
    <name evidence="5" type="primary">LOC105359437</name>
</gene>
<keyword evidence="4" id="KW-1185">Reference proteome</keyword>
<reference evidence="5" key="1">
    <citation type="submission" date="2025-08" db="UniProtKB">
        <authorList>
            <consortium name="RefSeq"/>
        </authorList>
    </citation>
    <scope>IDENTIFICATION</scope>
</reference>
<dbReference type="InterPro" id="IPR019336">
    <property type="entry name" value="GPR180/TMEM145_TM"/>
</dbReference>
<evidence type="ECO:0000256" key="2">
    <source>
        <dbReference type="SAM" id="SignalP"/>
    </source>
</evidence>